<proteinExistence type="predicted"/>
<evidence type="ECO:0000313" key="1">
    <source>
        <dbReference type="EMBL" id="AXB43715.1"/>
    </source>
</evidence>
<reference evidence="1 2" key="1">
    <citation type="submission" date="2016-04" db="EMBL/GenBank/DDBJ databases">
        <title>Complete genome sequence and analysis of deep-sea sediment isolate, Amycolatopsis sp. WP1.</title>
        <authorList>
            <person name="Wang H."/>
            <person name="Chen S."/>
            <person name="Wu Q."/>
        </authorList>
    </citation>
    <scope>NUCLEOTIDE SEQUENCE [LARGE SCALE GENOMIC DNA]</scope>
    <source>
        <strain evidence="1 2">WP1</strain>
    </source>
</reference>
<dbReference type="KEGG" id="aab:A4R43_15240"/>
<dbReference type="AlphaFoldDB" id="A0A344L6P1"/>
<dbReference type="EMBL" id="CP015163">
    <property type="protein sequence ID" value="AXB43715.1"/>
    <property type="molecule type" value="Genomic_DNA"/>
</dbReference>
<dbReference type="RefSeq" id="WP_113692950.1">
    <property type="nucleotide sequence ID" value="NZ_CP015163.1"/>
</dbReference>
<name>A0A344L6P1_9PSEU</name>
<protein>
    <submittedName>
        <fullName evidence="1">Uncharacterized protein</fullName>
    </submittedName>
</protein>
<organism evidence="1 2">
    <name type="scientific">Amycolatopsis albispora</name>
    <dbReference type="NCBI Taxonomy" id="1804986"/>
    <lineage>
        <taxon>Bacteria</taxon>
        <taxon>Bacillati</taxon>
        <taxon>Actinomycetota</taxon>
        <taxon>Actinomycetes</taxon>
        <taxon>Pseudonocardiales</taxon>
        <taxon>Pseudonocardiaceae</taxon>
        <taxon>Amycolatopsis</taxon>
    </lineage>
</organism>
<evidence type="ECO:0000313" key="2">
    <source>
        <dbReference type="Proteomes" id="UP000250434"/>
    </source>
</evidence>
<gene>
    <name evidence="1" type="ORF">A4R43_15240</name>
</gene>
<dbReference type="Proteomes" id="UP000250434">
    <property type="component" value="Chromosome"/>
</dbReference>
<sequence>MTPRNTTMVSARLDREISHRQAEELARRMHGAELIAIAVRGDLLGVANRTRFTPYPALEIAGEAFADGLAEAGYQIRSWRSVEWLCGAETPFHHHTPDLVWRPLAA</sequence>
<accession>A0A344L6P1</accession>
<keyword evidence="2" id="KW-1185">Reference proteome</keyword>